<evidence type="ECO:0000313" key="2">
    <source>
        <dbReference type="Proteomes" id="UP001057375"/>
    </source>
</evidence>
<proteinExistence type="predicted"/>
<reference evidence="1" key="1">
    <citation type="submission" date="2022-03" db="EMBL/GenBank/DDBJ databases">
        <title>Draft genome sequence of Aduncisulcus paluster, a free-living microaerophilic Fornicata.</title>
        <authorList>
            <person name="Yuyama I."/>
            <person name="Kume K."/>
            <person name="Tamura T."/>
            <person name="Inagaki Y."/>
            <person name="Hashimoto T."/>
        </authorList>
    </citation>
    <scope>NUCLEOTIDE SEQUENCE</scope>
    <source>
        <strain evidence="1">NY0171</strain>
    </source>
</reference>
<keyword evidence="2" id="KW-1185">Reference proteome</keyword>
<comment type="caution">
    <text evidence="1">The sequence shown here is derived from an EMBL/GenBank/DDBJ whole genome shotgun (WGS) entry which is preliminary data.</text>
</comment>
<name>A0ABQ5KQ67_9EUKA</name>
<dbReference type="EMBL" id="BQXS01010837">
    <property type="protein sequence ID" value="GKT34616.1"/>
    <property type="molecule type" value="Genomic_DNA"/>
</dbReference>
<protein>
    <submittedName>
        <fullName evidence="1">Uncharacterized protein</fullName>
    </submittedName>
</protein>
<dbReference type="Proteomes" id="UP001057375">
    <property type="component" value="Unassembled WGS sequence"/>
</dbReference>
<feature type="non-terminal residue" evidence="1">
    <location>
        <position position="147"/>
    </location>
</feature>
<evidence type="ECO:0000313" key="1">
    <source>
        <dbReference type="EMBL" id="GKT34616.1"/>
    </source>
</evidence>
<sequence length="147" mass="16120">MTYYRNSFLFSFVVFCLFGCIFSSTTGFVELLNGVVDESLLNENSFPLECKITSSKLVHIGHCISTPSRDCDASDVSSWTIYDPNTTVNTADASNSIVSDYSIDISDVLGMDSLGIEDTVFSVDFYANYGCEPGSIEDETTSFHCVT</sequence>
<organism evidence="1 2">
    <name type="scientific">Aduncisulcus paluster</name>
    <dbReference type="NCBI Taxonomy" id="2918883"/>
    <lineage>
        <taxon>Eukaryota</taxon>
        <taxon>Metamonada</taxon>
        <taxon>Carpediemonas-like organisms</taxon>
        <taxon>Aduncisulcus</taxon>
    </lineage>
</organism>
<gene>
    <name evidence="1" type="ORF">ADUPG1_007939</name>
</gene>
<accession>A0ABQ5KQ67</accession>